<feature type="compositionally biased region" description="Low complexity" evidence="7">
    <location>
        <begin position="273"/>
        <end position="284"/>
    </location>
</feature>
<keyword evidence="3" id="KW-0694">RNA-binding</keyword>
<feature type="compositionally biased region" description="Basic and acidic residues" evidence="7">
    <location>
        <begin position="285"/>
        <end position="295"/>
    </location>
</feature>
<proteinExistence type="inferred from homology"/>
<dbReference type="InterPro" id="IPR023674">
    <property type="entry name" value="Ribosomal_uL1-like"/>
</dbReference>
<dbReference type="InterPro" id="IPR028364">
    <property type="entry name" value="Ribosomal_uL1/biogenesis"/>
</dbReference>
<keyword evidence="2" id="KW-0699">rRNA-binding</keyword>
<evidence type="ECO:0000256" key="7">
    <source>
        <dbReference type="SAM" id="MobiDB-lite"/>
    </source>
</evidence>
<gene>
    <name evidence="8" type="ORF">GTHE00462_LOCUS16971</name>
</gene>
<feature type="region of interest" description="Disordered" evidence="7">
    <location>
        <begin position="273"/>
        <end position="300"/>
    </location>
</feature>
<evidence type="ECO:0000313" key="8">
    <source>
        <dbReference type="EMBL" id="CAE2302885.1"/>
    </source>
</evidence>
<dbReference type="Gene3D" id="3.30.190.20">
    <property type="match status" value="1"/>
</dbReference>
<keyword evidence="5 6" id="KW-0687">Ribonucleoprotein</keyword>
<dbReference type="Pfam" id="PF00687">
    <property type="entry name" value="Ribosomal_L1"/>
    <property type="match status" value="1"/>
</dbReference>
<dbReference type="NCBIfam" id="TIGR01169">
    <property type="entry name" value="rplA_bact"/>
    <property type="match status" value="1"/>
</dbReference>
<dbReference type="PROSITE" id="PS01199">
    <property type="entry name" value="RIBOSOMAL_L1"/>
    <property type="match status" value="1"/>
</dbReference>
<keyword evidence="4 6" id="KW-0689">Ribosomal protein</keyword>
<dbReference type="EMBL" id="HBKN01021601">
    <property type="protein sequence ID" value="CAE2302885.1"/>
    <property type="molecule type" value="Transcribed_RNA"/>
</dbReference>
<dbReference type="GO" id="GO:0015934">
    <property type="term" value="C:large ribosomal subunit"/>
    <property type="evidence" value="ECO:0007669"/>
    <property type="project" value="InterPro"/>
</dbReference>
<dbReference type="SUPFAM" id="SSF56808">
    <property type="entry name" value="Ribosomal protein L1"/>
    <property type="match status" value="1"/>
</dbReference>
<dbReference type="InterPro" id="IPR023673">
    <property type="entry name" value="Ribosomal_uL1_CS"/>
</dbReference>
<dbReference type="GO" id="GO:0006412">
    <property type="term" value="P:translation"/>
    <property type="evidence" value="ECO:0007669"/>
    <property type="project" value="InterPro"/>
</dbReference>
<dbReference type="GO" id="GO:0003735">
    <property type="term" value="F:structural constituent of ribosome"/>
    <property type="evidence" value="ECO:0007669"/>
    <property type="project" value="InterPro"/>
</dbReference>
<reference evidence="8" key="1">
    <citation type="submission" date="2021-01" db="EMBL/GenBank/DDBJ databases">
        <authorList>
            <person name="Corre E."/>
            <person name="Pelletier E."/>
            <person name="Niang G."/>
            <person name="Scheremetjew M."/>
            <person name="Finn R."/>
            <person name="Kale V."/>
            <person name="Holt S."/>
            <person name="Cochrane G."/>
            <person name="Meng A."/>
            <person name="Brown T."/>
            <person name="Cohen L."/>
        </authorList>
    </citation>
    <scope>NUCLEOTIDE SEQUENCE</scope>
    <source>
        <strain evidence="8">CCMP 2712</strain>
    </source>
</reference>
<evidence type="ECO:0000256" key="5">
    <source>
        <dbReference type="ARBA" id="ARBA00023274"/>
    </source>
</evidence>
<dbReference type="InterPro" id="IPR016095">
    <property type="entry name" value="Ribosomal_uL1_3-a/b-sand"/>
</dbReference>
<evidence type="ECO:0000256" key="3">
    <source>
        <dbReference type="ARBA" id="ARBA00022884"/>
    </source>
</evidence>
<dbReference type="GO" id="GO:0019843">
    <property type="term" value="F:rRNA binding"/>
    <property type="evidence" value="ECO:0007669"/>
    <property type="project" value="UniProtKB-KW"/>
</dbReference>
<evidence type="ECO:0000256" key="6">
    <source>
        <dbReference type="RuleBase" id="RU000659"/>
    </source>
</evidence>
<protein>
    <recommendedName>
        <fullName evidence="6">Ribosomal protein</fullName>
    </recommendedName>
</protein>
<dbReference type="PANTHER" id="PTHR36427">
    <property type="entry name" value="54S RIBOSOMAL PROTEIN L1, MITOCHONDRIAL"/>
    <property type="match status" value="1"/>
</dbReference>
<evidence type="ECO:0000256" key="4">
    <source>
        <dbReference type="ARBA" id="ARBA00022980"/>
    </source>
</evidence>
<dbReference type="CDD" id="cd00403">
    <property type="entry name" value="Ribosomal_L1"/>
    <property type="match status" value="1"/>
</dbReference>
<dbReference type="Gene3D" id="3.40.50.790">
    <property type="match status" value="1"/>
</dbReference>
<evidence type="ECO:0000256" key="1">
    <source>
        <dbReference type="ARBA" id="ARBA00010531"/>
    </source>
</evidence>
<dbReference type="InterPro" id="IPR005878">
    <property type="entry name" value="Ribosom_uL1_bac-type"/>
</dbReference>
<accession>A0A7S4KR39</accession>
<comment type="similarity">
    <text evidence="1 6">Belongs to the universal ribosomal protein uL1 family.</text>
</comment>
<organism evidence="8">
    <name type="scientific">Guillardia theta</name>
    <name type="common">Cryptophyte</name>
    <name type="synonym">Cryptomonas phi</name>
    <dbReference type="NCBI Taxonomy" id="55529"/>
    <lineage>
        <taxon>Eukaryota</taxon>
        <taxon>Cryptophyceae</taxon>
        <taxon>Pyrenomonadales</taxon>
        <taxon>Geminigeraceae</taxon>
        <taxon>Guillardia</taxon>
    </lineage>
</organism>
<name>A0A7S4KR39_GUITH</name>
<dbReference type="AlphaFoldDB" id="A0A7S4KR39"/>
<dbReference type="PANTHER" id="PTHR36427:SF3">
    <property type="entry name" value="LARGE RIBOSOMAL SUBUNIT PROTEIN UL1M"/>
    <property type="match status" value="1"/>
</dbReference>
<sequence length="339" mass="36782">MALRAACAAGSMALRKAGRPAGAAAMQGCFMPSYGAGFSHLMWGTCATTLDGRRFASQSTNKLHDLDSAVQKVLKGSDRKFVESVEVCIETALDPRKADHLIRGLVKLPHGNGKSIKIAVFATGEAADAAKRLGVENVGLEDLIEKVKEGKLDFERCLATPQAMPKLNSIARILGPRGLMPNPKTQTVTEDIEKGIKDLRSGLVFKVDKAGYIHGCIGKIDYTPEQIKENLSVFVSTITDLRPKSLSGQFLKSCLIKCTMGKAFKIKMSELTGTSSETASPSSTSEKKEVRRRGIDPSTWGTVDLSLVKSMKLKKYLIARRKEEGLMDESEESSDVARQ</sequence>
<evidence type="ECO:0000256" key="2">
    <source>
        <dbReference type="ARBA" id="ARBA00022730"/>
    </source>
</evidence>
<dbReference type="FunFam" id="3.40.50.790:FF:000001">
    <property type="entry name" value="50S ribosomal protein L1"/>
    <property type="match status" value="1"/>
</dbReference>